<dbReference type="PANTHER" id="PTHR30146">
    <property type="entry name" value="LACI-RELATED TRANSCRIPTIONAL REPRESSOR"/>
    <property type="match status" value="1"/>
</dbReference>
<dbReference type="SUPFAM" id="SSF47413">
    <property type="entry name" value="lambda repressor-like DNA-binding domains"/>
    <property type="match status" value="1"/>
</dbReference>
<dbReference type="InterPro" id="IPR010982">
    <property type="entry name" value="Lambda_DNA-bd_dom_sf"/>
</dbReference>
<comment type="caution">
    <text evidence="5">The sequence shown here is derived from an EMBL/GenBank/DDBJ whole genome shotgun (WGS) entry which is preliminary data.</text>
</comment>
<proteinExistence type="predicted"/>
<accession>A0A2N5GG75</accession>
<dbReference type="InterPro" id="IPR001761">
    <property type="entry name" value="Peripla_BP/Lac1_sug-bd_dom"/>
</dbReference>
<dbReference type="PROSITE" id="PS50932">
    <property type="entry name" value="HTH_LACI_2"/>
    <property type="match status" value="1"/>
</dbReference>
<dbReference type="Proteomes" id="UP000235114">
    <property type="component" value="Unassembled WGS sequence"/>
</dbReference>
<evidence type="ECO:0000313" key="5">
    <source>
        <dbReference type="EMBL" id="PLR79725.1"/>
    </source>
</evidence>
<dbReference type="OrthoDB" id="9798934at2"/>
<dbReference type="InterPro" id="IPR000843">
    <property type="entry name" value="HTH_LacI"/>
</dbReference>
<evidence type="ECO:0000313" key="8">
    <source>
        <dbReference type="Proteomes" id="UP000235114"/>
    </source>
</evidence>
<evidence type="ECO:0000256" key="1">
    <source>
        <dbReference type="ARBA" id="ARBA00023015"/>
    </source>
</evidence>
<dbReference type="PANTHER" id="PTHR30146:SF105">
    <property type="entry name" value="CATABOLITE CONTROL PROTEIN B"/>
    <property type="match status" value="1"/>
</dbReference>
<dbReference type="Proteomes" id="UP000234951">
    <property type="component" value="Unassembled WGS sequence"/>
</dbReference>
<dbReference type="EMBL" id="PGVA01000078">
    <property type="protein sequence ID" value="PLR79725.1"/>
    <property type="molecule type" value="Genomic_DNA"/>
</dbReference>
<dbReference type="AlphaFoldDB" id="A0A2N5GG75"/>
<reference evidence="5 7" key="1">
    <citation type="submission" date="2017-11" db="EMBL/GenBank/DDBJ databases">
        <title>Comparitive Functional Genomics of Dry Heat Resistant strains isolated from the Viking Spacecraft.</title>
        <authorList>
            <person name="Seuylemezian A."/>
            <person name="Cooper K."/>
            <person name="Vaishampayan P."/>
        </authorList>
    </citation>
    <scope>NUCLEOTIDE SEQUENCE [LARGE SCALE GENOMIC DNA]</scope>
    <source>
        <strain evidence="5 7">M4.6</strain>
    </source>
</reference>
<dbReference type="SUPFAM" id="SSF53822">
    <property type="entry name" value="Periplasmic binding protein-like I"/>
    <property type="match status" value="1"/>
</dbReference>
<evidence type="ECO:0000313" key="7">
    <source>
        <dbReference type="Proteomes" id="UP000234951"/>
    </source>
</evidence>
<name>A0A2N5GG75_9BACI</name>
<dbReference type="Pfam" id="PF00356">
    <property type="entry name" value="LacI"/>
    <property type="match status" value="1"/>
</dbReference>
<dbReference type="CDD" id="cd06286">
    <property type="entry name" value="PBP1_CcpB-like"/>
    <property type="match status" value="1"/>
</dbReference>
<keyword evidence="8" id="KW-1185">Reference proteome</keyword>
<dbReference type="Gene3D" id="1.10.260.40">
    <property type="entry name" value="lambda repressor-like DNA-binding domains"/>
    <property type="match status" value="1"/>
</dbReference>
<dbReference type="Pfam" id="PF00532">
    <property type="entry name" value="Peripla_BP_1"/>
    <property type="match status" value="1"/>
</dbReference>
<evidence type="ECO:0000313" key="6">
    <source>
        <dbReference type="EMBL" id="PLR94950.1"/>
    </source>
</evidence>
<evidence type="ECO:0000256" key="3">
    <source>
        <dbReference type="ARBA" id="ARBA00023163"/>
    </source>
</evidence>
<reference evidence="6 8" key="2">
    <citation type="submission" date="2017-12" db="EMBL/GenBank/DDBJ databases">
        <title>Comparative Functional Genomics of Dry Heat Resistant strains isolated from the Viking Spacecraft.</title>
        <authorList>
            <person name="Seuylemezian A."/>
            <person name="Cooper K."/>
            <person name="Vaishampayan P."/>
        </authorList>
    </citation>
    <scope>NUCLEOTIDE SEQUENCE [LARGE SCALE GENOMIC DNA]</scope>
    <source>
        <strain evidence="6 8">ATCC 29669</strain>
    </source>
</reference>
<keyword evidence="2" id="KW-0238">DNA-binding</keyword>
<organism evidence="5 7">
    <name type="scientific">Bacillus canaveralius</name>
    <dbReference type="NCBI Taxonomy" id="1403243"/>
    <lineage>
        <taxon>Bacteria</taxon>
        <taxon>Bacillati</taxon>
        <taxon>Bacillota</taxon>
        <taxon>Bacilli</taxon>
        <taxon>Bacillales</taxon>
        <taxon>Bacillaceae</taxon>
        <taxon>Bacillus</taxon>
    </lineage>
</organism>
<dbReference type="Gene3D" id="3.40.50.2300">
    <property type="match status" value="2"/>
</dbReference>
<dbReference type="PROSITE" id="PS00356">
    <property type="entry name" value="HTH_LACI_1"/>
    <property type="match status" value="1"/>
</dbReference>
<dbReference type="GO" id="GO:0000976">
    <property type="term" value="F:transcription cis-regulatory region binding"/>
    <property type="evidence" value="ECO:0007669"/>
    <property type="project" value="TreeGrafter"/>
</dbReference>
<gene>
    <name evidence="5" type="ORF">CU635_21540</name>
    <name evidence="6" type="ORF">CVD25_15940</name>
</gene>
<dbReference type="SMART" id="SM00354">
    <property type="entry name" value="HTH_LACI"/>
    <property type="match status" value="1"/>
</dbReference>
<evidence type="ECO:0000259" key="4">
    <source>
        <dbReference type="PROSITE" id="PS50932"/>
    </source>
</evidence>
<feature type="domain" description="HTH lacI-type" evidence="4">
    <location>
        <begin position="2"/>
        <end position="56"/>
    </location>
</feature>
<dbReference type="CDD" id="cd01392">
    <property type="entry name" value="HTH_LacI"/>
    <property type="match status" value="1"/>
</dbReference>
<dbReference type="PRINTS" id="PR00036">
    <property type="entry name" value="HTHLACI"/>
</dbReference>
<sequence length="325" mass="36248">MANIKEVAKIAGVSVTTVSRVLNNHPYVKEDKRKTVLDAIKKLDYIQNLNAVNLAKGKSYTVGVILPFINHPHFGDIVQGIASAALEHNYRFIMCQTDYKAEEELKFLQLLKMKQIDGVIICSKTSSWDEIEPFSQFGPIVACEDTRGAAISSVFIDHYGGFKLGMDHLISKGHRKIGYCIARGHSFNSRQRKKAYLDALGEIGASIHNDWMFDQCIFIEDGIRVVHELLHMKDRPTALLVACDQVAAGIVTEARKHGIRVPEDLAVIGFDNHPISKVLDITTIEHHSVLLGQNAFNLAFSLIADNDNKVEKVELPYKLIVRSTA</sequence>
<protein>
    <submittedName>
        <fullName evidence="5">LacI family transcriptional regulator</fullName>
    </submittedName>
</protein>
<keyword evidence="3" id="KW-0804">Transcription</keyword>
<keyword evidence="1" id="KW-0805">Transcription regulation</keyword>
<dbReference type="GO" id="GO:0003700">
    <property type="term" value="F:DNA-binding transcription factor activity"/>
    <property type="evidence" value="ECO:0007669"/>
    <property type="project" value="TreeGrafter"/>
</dbReference>
<dbReference type="InterPro" id="IPR028082">
    <property type="entry name" value="Peripla_BP_I"/>
</dbReference>
<dbReference type="EMBL" id="PGVD01000045">
    <property type="protein sequence ID" value="PLR94950.1"/>
    <property type="molecule type" value="Genomic_DNA"/>
</dbReference>
<evidence type="ECO:0000256" key="2">
    <source>
        <dbReference type="ARBA" id="ARBA00023125"/>
    </source>
</evidence>
<dbReference type="RefSeq" id="WP_101579425.1">
    <property type="nucleotide sequence ID" value="NZ_PGVA01000078.1"/>
</dbReference>